<evidence type="ECO:0000313" key="2">
    <source>
        <dbReference type="EMBL" id="OIJ11759.1"/>
    </source>
</evidence>
<dbReference type="RefSeq" id="WP_071310438.1">
    <property type="nucleotide sequence ID" value="NZ_MLQR01000036.1"/>
</dbReference>
<protein>
    <recommendedName>
        <fullName evidence="1">N-acetyltransferase domain-containing protein</fullName>
    </recommendedName>
</protein>
<feature type="domain" description="N-acetyltransferase" evidence="1">
    <location>
        <begin position="3"/>
        <end position="146"/>
    </location>
</feature>
<name>A0A1S2LGT1_9BACI</name>
<gene>
    <name evidence="2" type="ORF">BKP37_15050</name>
</gene>
<proteinExistence type="predicted"/>
<dbReference type="EMBL" id="MLQR01000036">
    <property type="protein sequence ID" value="OIJ11759.1"/>
    <property type="molecule type" value="Genomic_DNA"/>
</dbReference>
<organism evidence="2 3">
    <name type="scientific">Anaerobacillus alkalilacustris</name>
    <dbReference type="NCBI Taxonomy" id="393763"/>
    <lineage>
        <taxon>Bacteria</taxon>
        <taxon>Bacillati</taxon>
        <taxon>Bacillota</taxon>
        <taxon>Bacilli</taxon>
        <taxon>Bacillales</taxon>
        <taxon>Bacillaceae</taxon>
        <taxon>Anaerobacillus</taxon>
    </lineage>
</organism>
<sequence>MGIVIRIATEKDLLPIQHLLAKASLSKRGIEQNIDNFLVVEDPNKKIIGTVGIEPIGKDGLLRSLVLTSENWNAKIGLNFIELAVSYGKQKGYENLYLLTNSSLPFFEYIGFEILDEDKIPVHLKQSEHFAQYVEGVTKVMSISTEKL</sequence>
<reference evidence="2 3" key="1">
    <citation type="submission" date="2016-10" db="EMBL/GenBank/DDBJ databases">
        <title>Draft genome sequences of four alkaliphilic bacteria belonging to the Anaerobacillus genus.</title>
        <authorList>
            <person name="Bassil N.M."/>
            <person name="Lloyd J.R."/>
        </authorList>
    </citation>
    <scope>NUCLEOTIDE SEQUENCE [LARGE SCALE GENOMIC DNA]</scope>
    <source>
        <strain evidence="2 3">DSM 18345</strain>
    </source>
</reference>
<comment type="caution">
    <text evidence="2">The sequence shown here is derived from an EMBL/GenBank/DDBJ whole genome shotgun (WGS) entry which is preliminary data.</text>
</comment>
<dbReference type="InterPro" id="IPR016181">
    <property type="entry name" value="Acyl_CoA_acyltransferase"/>
</dbReference>
<evidence type="ECO:0000259" key="1">
    <source>
        <dbReference type="PROSITE" id="PS51186"/>
    </source>
</evidence>
<dbReference type="Proteomes" id="UP000179524">
    <property type="component" value="Unassembled WGS sequence"/>
</dbReference>
<accession>A0A1S2LGT1</accession>
<dbReference type="SUPFAM" id="SSF55729">
    <property type="entry name" value="Acyl-CoA N-acyltransferases (Nat)"/>
    <property type="match status" value="1"/>
</dbReference>
<dbReference type="InterPro" id="IPR000182">
    <property type="entry name" value="GNAT_dom"/>
</dbReference>
<dbReference type="PROSITE" id="PS51186">
    <property type="entry name" value="GNAT"/>
    <property type="match status" value="1"/>
</dbReference>
<evidence type="ECO:0000313" key="3">
    <source>
        <dbReference type="Proteomes" id="UP000179524"/>
    </source>
</evidence>
<dbReference type="AlphaFoldDB" id="A0A1S2LGT1"/>
<dbReference type="Gene3D" id="3.40.630.30">
    <property type="match status" value="1"/>
</dbReference>
<keyword evidence="3" id="KW-1185">Reference proteome</keyword>
<dbReference type="GO" id="GO:0016747">
    <property type="term" value="F:acyltransferase activity, transferring groups other than amino-acyl groups"/>
    <property type="evidence" value="ECO:0007669"/>
    <property type="project" value="InterPro"/>
</dbReference>
<dbReference type="OrthoDB" id="2678531at2"/>